<reference evidence="1 2" key="1">
    <citation type="submission" date="2016-08" db="EMBL/GenBank/DDBJ databases">
        <authorList>
            <person name="Seilhamer J.J."/>
        </authorList>
    </citation>
    <scope>NUCLEOTIDE SEQUENCE [LARGE SCALE GENOMIC DNA]</scope>
    <source>
        <strain evidence="1 2">KCTC 42603</strain>
    </source>
</reference>
<keyword evidence="2" id="KW-1185">Reference proteome</keyword>
<accession>A0A1E7ZH17</accession>
<dbReference type="InterPro" id="IPR013468">
    <property type="entry name" value="CHP02647"/>
</dbReference>
<dbReference type="RefSeq" id="WP_070123212.1">
    <property type="nucleotide sequence ID" value="NZ_MDHN01000002.1"/>
</dbReference>
<dbReference type="NCBIfam" id="TIGR02647">
    <property type="entry name" value="DNA"/>
    <property type="match status" value="1"/>
</dbReference>
<organism evidence="1 2">
    <name type="scientific">Alteromonas confluentis</name>
    <dbReference type="NCBI Taxonomy" id="1656094"/>
    <lineage>
        <taxon>Bacteria</taxon>
        <taxon>Pseudomonadati</taxon>
        <taxon>Pseudomonadota</taxon>
        <taxon>Gammaproteobacteria</taxon>
        <taxon>Alteromonadales</taxon>
        <taxon>Alteromonadaceae</taxon>
        <taxon>Alteromonas/Salinimonas group</taxon>
        <taxon>Alteromonas</taxon>
    </lineage>
</organism>
<dbReference type="Proteomes" id="UP000175691">
    <property type="component" value="Unassembled WGS sequence"/>
</dbReference>
<gene>
    <name evidence="1" type="ORF">BFC18_01490</name>
</gene>
<evidence type="ECO:0000313" key="1">
    <source>
        <dbReference type="EMBL" id="OFC72742.1"/>
    </source>
</evidence>
<dbReference type="STRING" id="1656094.BFC18_01490"/>
<dbReference type="OrthoDB" id="5600572at2"/>
<dbReference type="AlphaFoldDB" id="A0A1E7ZH17"/>
<sequence>MGLIDQDMIDELNLLLKFPASSLMQGLKIHHDASQSVVHAAERLYSKGVITQPDGGYLTDLGVDLAEHARHVQSALSMKLN</sequence>
<comment type="caution">
    <text evidence="1">The sequence shown here is derived from an EMBL/GenBank/DDBJ whole genome shotgun (WGS) entry which is preliminary data.</text>
</comment>
<name>A0A1E7ZH17_9ALTE</name>
<proteinExistence type="predicted"/>
<evidence type="ECO:0000313" key="2">
    <source>
        <dbReference type="Proteomes" id="UP000175691"/>
    </source>
</evidence>
<dbReference type="EMBL" id="MDHN01000002">
    <property type="protein sequence ID" value="OFC72742.1"/>
    <property type="molecule type" value="Genomic_DNA"/>
</dbReference>
<protein>
    <submittedName>
        <fullName evidence="1">TIGR02647 family protein</fullName>
    </submittedName>
</protein>
<dbReference type="Pfam" id="PF18918">
    <property type="entry name" value="DUF5669"/>
    <property type="match status" value="1"/>
</dbReference>